<dbReference type="PROSITE" id="PS00019">
    <property type="entry name" value="ACTININ_1"/>
    <property type="match status" value="1"/>
</dbReference>
<feature type="chain" id="PRO_5041270089" description="Lipoprotein" evidence="1">
    <location>
        <begin position="22"/>
        <end position="264"/>
    </location>
</feature>
<keyword evidence="3" id="KW-1185">Reference proteome</keyword>
<sequence length="264" mass="30070">MNGLPVLLVAVALCLSSCANRDPEPDVLKPIKVTQFSNRFTKCLSDQGGGTLRSNETLYVTDENIPFDEDKSMIHYPAYGDFTVQKVTDAKMEDRMLNDGNVAVSFLQIKLLRATDIRDVRIKRALDNNPQMTDFFLYVKYRVENKTEVPLKIDSTNGYHYPFCHLKLIRGQAILREGTFNVISQDKVFTAWTNDDLTEIIEPNVPVDNFMLINLNGVSPETVREVDRLDFTIARFLTLEDEEVASKGGDVSFSLREWQSMRKS</sequence>
<dbReference type="Proteomes" id="UP001157946">
    <property type="component" value="Unassembled WGS sequence"/>
</dbReference>
<evidence type="ECO:0000313" key="3">
    <source>
        <dbReference type="Proteomes" id="UP001157946"/>
    </source>
</evidence>
<proteinExistence type="predicted"/>
<feature type="signal peptide" evidence="1">
    <location>
        <begin position="1"/>
        <end position="21"/>
    </location>
</feature>
<organism evidence="2 3">
    <name type="scientific">Laceyella tengchongensis</name>
    <dbReference type="NCBI Taxonomy" id="574699"/>
    <lineage>
        <taxon>Bacteria</taxon>
        <taxon>Bacillati</taxon>
        <taxon>Bacillota</taxon>
        <taxon>Bacilli</taxon>
        <taxon>Bacillales</taxon>
        <taxon>Thermoactinomycetaceae</taxon>
        <taxon>Laceyella</taxon>
    </lineage>
</organism>
<reference evidence="2" key="1">
    <citation type="submission" date="2017-05" db="EMBL/GenBank/DDBJ databases">
        <authorList>
            <person name="Varghese N."/>
            <person name="Submissions S."/>
        </authorList>
    </citation>
    <scope>NUCLEOTIDE SEQUENCE</scope>
    <source>
        <strain evidence="2">DSM 45262</strain>
    </source>
</reference>
<dbReference type="AlphaFoldDB" id="A0AA46ACK3"/>
<evidence type="ECO:0000256" key="1">
    <source>
        <dbReference type="SAM" id="SignalP"/>
    </source>
</evidence>
<gene>
    <name evidence="2" type="ORF">SAMN06265361_10136</name>
</gene>
<protein>
    <recommendedName>
        <fullName evidence="4">Lipoprotein</fullName>
    </recommendedName>
</protein>
<dbReference type="RefSeq" id="WP_284723794.1">
    <property type="nucleotide sequence ID" value="NZ_FXTU01000001.1"/>
</dbReference>
<dbReference type="InterPro" id="IPR001589">
    <property type="entry name" value="Actinin_actin-bd_CS"/>
</dbReference>
<evidence type="ECO:0008006" key="4">
    <source>
        <dbReference type="Google" id="ProtNLM"/>
    </source>
</evidence>
<name>A0AA46ACK3_9BACL</name>
<comment type="caution">
    <text evidence="2">The sequence shown here is derived from an EMBL/GenBank/DDBJ whole genome shotgun (WGS) entry which is preliminary data.</text>
</comment>
<dbReference type="EMBL" id="FXTU01000001">
    <property type="protein sequence ID" value="SMP00260.1"/>
    <property type="molecule type" value="Genomic_DNA"/>
</dbReference>
<accession>A0AA46ACK3</accession>
<keyword evidence="1" id="KW-0732">Signal</keyword>
<evidence type="ECO:0000313" key="2">
    <source>
        <dbReference type="EMBL" id="SMP00260.1"/>
    </source>
</evidence>